<evidence type="ECO:0000256" key="1">
    <source>
        <dbReference type="ARBA" id="ARBA00022801"/>
    </source>
</evidence>
<reference evidence="3 4" key="1">
    <citation type="submission" date="2018-06" db="EMBL/GenBank/DDBJ databases">
        <title>Genomic Encyclopedia of Archaeal and Bacterial Type Strains, Phase II (KMG-II): from individual species to whole genera.</title>
        <authorList>
            <person name="Goeker M."/>
        </authorList>
    </citation>
    <scope>NUCLEOTIDE SEQUENCE [LARGE SCALE GENOMIC DNA]</scope>
    <source>
        <strain evidence="3 4">DSM 6779</strain>
    </source>
</reference>
<dbReference type="Gene3D" id="3.40.710.10">
    <property type="entry name" value="DD-peptidase/beta-lactamase superfamily"/>
    <property type="match status" value="1"/>
</dbReference>
<dbReference type="EMBL" id="QKZK01000033">
    <property type="protein sequence ID" value="PZX12240.1"/>
    <property type="molecule type" value="Genomic_DNA"/>
</dbReference>
<keyword evidence="1" id="KW-0378">Hydrolase</keyword>
<dbReference type="PANTHER" id="PTHR43283">
    <property type="entry name" value="BETA-LACTAMASE-RELATED"/>
    <property type="match status" value="1"/>
</dbReference>
<feature type="domain" description="Beta-lactamase-related" evidence="2">
    <location>
        <begin position="513"/>
        <end position="896"/>
    </location>
</feature>
<dbReference type="OrthoDB" id="9805821at2"/>
<protein>
    <submittedName>
        <fullName evidence="3">CubicO group peptidase (Beta-lactamase class C family)</fullName>
    </submittedName>
</protein>
<organism evidence="3 4">
    <name type="scientific">Breznakibacter xylanolyticus</name>
    <dbReference type="NCBI Taxonomy" id="990"/>
    <lineage>
        <taxon>Bacteria</taxon>
        <taxon>Pseudomonadati</taxon>
        <taxon>Bacteroidota</taxon>
        <taxon>Bacteroidia</taxon>
        <taxon>Marinilabiliales</taxon>
        <taxon>Marinilabiliaceae</taxon>
        <taxon>Breznakibacter</taxon>
    </lineage>
</organism>
<dbReference type="SUPFAM" id="SSF56601">
    <property type="entry name" value="beta-lactamase/transpeptidase-like"/>
    <property type="match status" value="1"/>
</dbReference>
<dbReference type="Pfam" id="PF00144">
    <property type="entry name" value="Beta-lactamase"/>
    <property type="match status" value="1"/>
</dbReference>
<dbReference type="GO" id="GO:0016787">
    <property type="term" value="F:hydrolase activity"/>
    <property type="evidence" value="ECO:0007669"/>
    <property type="project" value="UniProtKB-KW"/>
</dbReference>
<sequence>MNKYQLDDGIDFNLSLMMGVNKIMYYCPSDRQTRSCLHLPDINTHPPTKKTAMKRLIIIALSFLSILANAETANDILTTLPLRQKLALLFVVDGQAKDIMGLAPFGHLTSALPRPSLSTDRGLPLADASRQWIDSLPIPLPSGDSWPTLPLSDRKKLSQDFLATFPHIGALATPLTPEFPQQMGIPSGMPLPDRVLTFRTQPSATPSTQAGIIRLPANLLNTATNSANVNTSTHENGLSLISPIDPLKLGVSLDEILAMPYLIYTDNLLVDVERLLRAYENNQIDRAKADERIKWAIHLRINAPKAISPWGNTTVINHHLLHRSQLAGRSLSLVRNQQFLPLANTQLSHLHWVDLRRHKTGKINETVQFHQFNAPWLPSIPQTRLQDNAPMMVILADHQPDVPGIILKTLAFKESNPRAKVCLVLMACRLPEQYIANDFTCFDAILLGTSDHSYLWENAVQAICGGTEIRGRIPFTMNGLCMSGEGIDIIPTRMHLGHPIEAGMNAATLARIDSLMNEAIEGDAIPGGQVVVARNGLVVYRKSYGTTSYHSTEKVTPGHLYDIASVTKIMSATPLLMHLYNHNRLSLEKSIGDYLPDMKGTNKQDLKVYELLTHKAGLRANIPTFLDAIDRNAINGNLYSKVRTATHSRQIDERLYLNNQVALSMDLFREHPDTLFSIEVAKDLYMNHHFVDSTWQIIASSPLDKHKAYRYSDMGLVILQRIIETTENNKIDHLCDSLLFTPLGIQGMKYTPLRYFHESHIAPTENDRVFRKQHLRGYVHDPGAAIMGGVAGHAGLFASADEVTKMMQLFLNQGTYGDTRLFKPETVKRFTDRYNSATRRGLGFDKPETNTTKVSPVTDKASAQSFGHLGFTGTIAWADPANGLVFVFLSNRVNPNGWNRKLITTNVRNKAMTIAYEAIVTP</sequence>
<gene>
    <name evidence="3" type="ORF">LX69_02965</name>
</gene>
<dbReference type="InterPro" id="IPR012338">
    <property type="entry name" value="Beta-lactam/transpept-like"/>
</dbReference>
<dbReference type="RefSeq" id="WP_111446772.1">
    <property type="nucleotide sequence ID" value="NZ_QKZK01000033.1"/>
</dbReference>
<dbReference type="Proteomes" id="UP000249239">
    <property type="component" value="Unassembled WGS sequence"/>
</dbReference>
<keyword evidence="4" id="KW-1185">Reference proteome</keyword>
<name>A0A2W7MWS8_9BACT</name>
<evidence type="ECO:0000313" key="3">
    <source>
        <dbReference type="EMBL" id="PZX12240.1"/>
    </source>
</evidence>
<proteinExistence type="predicted"/>
<dbReference type="InterPro" id="IPR050789">
    <property type="entry name" value="Diverse_Enzym_Activities"/>
</dbReference>
<dbReference type="PANTHER" id="PTHR43283:SF11">
    <property type="entry name" value="BETA-LACTAMASE-RELATED DOMAIN-CONTAINING PROTEIN"/>
    <property type="match status" value="1"/>
</dbReference>
<dbReference type="AlphaFoldDB" id="A0A2W7MWS8"/>
<evidence type="ECO:0000313" key="4">
    <source>
        <dbReference type="Proteomes" id="UP000249239"/>
    </source>
</evidence>
<comment type="caution">
    <text evidence="3">The sequence shown here is derived from an EMBL/GenBank/DDBJ whole genome shotgun (WGS) entry which is preliminary data.</text>
</comment>
<dbReference type="InterPro" id="IPR001466">
    <property type="entry name" value="Beta-lactam-related"/>
</dbReference>
<evidence type="ECO:0000259" key="2">
    <source>
        <dbReference type="Pfam" id="PF00144"/>
    </source>
</evidence>
<accession>A0A2W7MWS8</accession>